<sequence length="526" mass="60856">MVKEGIVLGHKISKSGIKVDPAKIDVIAKLPYSTNVKGVRSFLGHAGFYRRFIKDFSKIARPMNQLLMKDAKFIFLNECMQAFNILKNKLTSAVIIDPDWNLDFELMCNASDYAVGAVLGQRIDKKFRPIYYARKTMNDAQEHYTTTEKELLAAVYAFDKFRSYLIMSKTVVYTDHSALKYLFSKQDTKPRLIRWVLLLQEFTIKIKDKKGTKNLAANHLYRLENLDLETLNEEAIWDSFPDEHLMVVQVRETTEDPWYADYTNFLVSKIIPHGLTYHLRKKFLSDIKHYIWDDPYLFKSCPDGIIRRCVFGKELQEILEHYYTGPTGGHYRADITARKVFESGFYWPTIFRDAIRYSVLEPRTGGTEPNRPKNQKISNSRTETGTGGSSSSFLFGSGPVLGSDLVLWFFCSSLLLGRPLLVQNICRSSDPTVCARQRSSRHPHSLPYWTHRGTLRVKEKFCNLMKCLKIPSEFEKSLTRGALISWDRSRLSQIFEASRAHGFVLRSQELHILSFIWEIQYPNLID</sequence>
<dbReference type="Gene3D" id="3.10.20.370">
    <property type="match status" value="1"/>
</dbReference>
<dbReference type="InterPro" id="IPR043502">
    <property type="entry name" value="DNA/RNA_pol_sf"/>
</dbReference>
<keyword evidence="6" id="KW-0695">RNA-directed DNA polymerase</keyword>
<evidence type="ECO:0000259" key="8">
    <source>
        <dbReference type="Pfam" id="PF17917"/>
    </source>
</evidence>
<dbReference type="Proteomes" id="UP001151760">
    <property type="component" value="Unassembled WGS sequence"/>
</dbReference>
<organism evidence="9 10">
    <name type="scientific">Tanacetum coccineum</name>
    <dbReference type="NCBI Taxonomy" id="301880"/>
    <lineage>
        <taxon>Eukaryota</taxon>
        <taxon>Viridiplantae</taxon>
        <taxon>Streptophyta</taxon>
        <taxon>Embryophyta</taxon>
        <taxon>Tracheophyta</taxon>
        <taxon>Spermatophyta</taxon>
        <taxon>Magnoliopsida</taxon>
        <taxon>eudicotyledons</taxon>
        <taxon>Gunneridae</taxon>
        <taxon>Pentapetalae</taxon>
        <taxon>asterids</taxon>
        <taxon>campanulids</taxon>
        <taxon>Asterales</taxon>
        <taxon>Asteraceae</taxon>
        <taxon>Asteroideae</taxon>
        <taxon>Anthemideae</taxon>
        <taxon>Anthemidinae</taxon>
        <taxon>Tanacetum</taxon>
    </lineage>
</organism>
<feature type="domain" description="Reverse transcriptase RNase H-like" evidence="8">
    <location>
        <begin position="99"/>
        <end position="202"/>
    </location>
</feature>
<dbReference type="Pfam" id="PF17917">
    <property type="entry name" value="RT_RNaseH"/>
    <property type="match status" value="1"/>
</dbReference>
<dbReference type="PANTHER" id="PTHR34072">
    <property type="entry name" value="ENZYMATIC POLYPROTEIN-RELATED"/>
    <property type="match status" value="1"/>
</dbReference>
<dbReference type="PANTHER" id="PTHR34072:SF44">
    <property type="entry name" value="RNA-DIRECTED DNA POLYMERASE"/>
    <property type="match status" value="1"/>
</dbReference>
<keyword evidence="4" id="KW-0255">Endonuclease</keyword>
<dbReference type="InterPro" id="IPR041373">
    <property type="entry name" value="RT_RNaseH"/>
</dbReference>
<reference evidence="9" key="2">
    <citation type="submission" date="2022-01" db="EMBL/GenBank/DDBJ databases">
        <authorList>
            <person name="Yamashiro T."/>
            <person name="Shiraishi A."/>
            <person name="Satake H."/>
            <person name="Nakayama K."/>
        </authorList>
    </citation>
    <scope>NUCLEOTIDE SEQUENCE</scope>
</reference>
<evidence type="ECO:0000256" key="3">
    <source>
        <dbReference type="ARBA" id="ARBA00022722"/>
    </source>
</evidence>
<accession>A0ABQ5AM34</accession>
<evidence type="ECO:0000256" key="2">
    <source>
        <dbReference type="ARBA" id="ARBA00022695"/>
    </source>
</evidence>
<name>A0ABQ5AM34_9ASTR</name>
<comment type="caution">
    <text evidence="9">The sequence shown here is derived from an EMBL/GenBank/DDBJ whole genome shotgun (WGS) entry which is preliminary data.</text>
</comment>
<dbReference type="Gene3D" id="1.10.340.70">
    <property type="match status" value="1"/>
</dbReference>
<evidence type="ECO:0000256" key="4">
    <source>
        <dbReference type="ARBA" id="ARBA00022759"/>
    </source>
</evidence>
<feature type="region of interest" description="Disordered" evidence="7">
    <location>
        <begin position="362"/>
        <end position="390"/>
    </location>
</feature>
<evidence type="ECO:0000313" key="10">
    <source>
        <dbReference type="Proteomes" id="UP001151760"/>
    </source>
</evidence>
<gene>
    <name evidence="9" type="ORF">Tco_0838207</name>
</gene>
<dbReference type="EMBL" id="BQNB010012452">
    <property type="protein sequence ID" value="GJT03745.1"/>
    <property type="molecule type" value="Genomic_DNA"/>
</dbReference>
<keyword evidence="1" id="KW-0808">Transferase</keyword>
<keyword evidence="3" id="KW-0540">Nuclease</keyword>
<evidence type="ECO:0000256" key="1">
    <source>
        <dbReference type="ARBA" id="ARBA00022679"/>
    </source>
</evidence>
<evidence type="ECO:0000256" key="7">
    <source>
        <dbReference type="SAM" id="MobiDB-lite"/>
    </source>
</evidence>
<proteinExistence type="predicted"/>
<reference evidence="9" key="1">
    <citation type="journal article" date="2022" name="Int. J. Mol. Sci.">
        <title>Draft Genome of Tanacetum Coccineum: Genomic Comparison of Closely Related Tanacetum-Family Plants.</title>
        <authorList>
            <person name="Yamashiro T."/>
            <person name="Shiraishi A."/>
            <person name="Nakayama K."/>
            <person name="Satake H."/>
        </authorList>
    </citation>
    <scope>NUCLEOTIDE SEQUENCE</scope>
</reference>
<keyword evidence="5" id="KW-0378">Hydrolase</keyword>
<dbReference type="InterPro" id="IPR043128">
    <property type="entry name" value="Rev_trsase/Diguanyl_cyclase"/>
</dbReference>
<keyword evidence="2" id="KW-0548">Nucleotidyltransferase</keyword>
<protein>
    <submittedName>
        <fullName evidence="9">Nucleotidyltransferase, ribonuclease H</fullName>
    </submittedName>
</protein>
<dbReference type="Gene3D" id="3.30.70.270">
    <property type="match status" value="1"/>
</dbReference>
<dbReference type="CDD" id="cd09274">
    <property type="entry name" value="RNase_HI_RT_Ty3"/>
    <property type="match status" value="1"/>
</dbReference>
<evidence type="ECO:0000256" key="5">
    <source>
        <dbReference type="ARBA" id="ARBA00022801"/>
    </source>
</evidence>
<dbReference type="SUPFAM" id="SSF56672">
    <property type="entry name" value="DNA/RNA polymerases"/>
    <property type="match status" value="1"/>
</dbReference>
<evidence type="ECO:0000313" key="9">
    <source>
        <dbReference type="EMBL" id="GJT03745.1"/>
    </source>
</evidence>
<evidence type="ECO:0000256" key="6">
    <source>
        <dbReference type="ARBA" id="ARBA00022918"/>
    </source>
</evidence>
<keyword evidence="10" id="KW-1185">Reference proteome</keyword>